<proteinExistence type="predicted"/>
<accession>U4LE03</accession>
<protein>
    <submittedName>
        <fullName evidence="1">Uncharacterized protein</fullName>
    </submittedName>
</protein>
<evidence type="ECO:0000313" key="2">
    <source>
        <dbReference type="Proteomes" id="UP000018144"/>
    </source>
</evidence>
<gene>
    <name evidence="1" type="ORF">PCON_12593</name>
</gene>
<dbReference type="Proteomes" id="UP000018144">
    <property type="component" value="Unassembled WGS sequence"/>
</dbReference>
<dbReference type="AlphaFoldDB" id="U4LE03"/>
<dbReference type="EMBL" id="HF935756">
    <property type="protein sequence ID" value="CCX13000.1"/>
    <property type="molecule type" value="Genomic_DNA"/>
</dbReference>
<evidence type="ECO:0000313" key="1">
    <source>
        <dbReference type="EMBL" id="CCX13000.1"/>
    </source>
</evidence>
<sequence length="135" mass="15087">MESTLIPPNHLHTTSNSLDNTRMTRVTLRSTLASFQSTTGSTSLHEAIRLCLIHRLSASDADTALDADHMSQSGLEDPDPLVLTFRSLLVPLVPLVPRMGTMIALWVLQTRLGHVDPIAFDHKRWTICETNFGRW</sequence>
<name>U4LE03_PYROM</name>
<reference evidence="1 2" key="1">
    <citation type="journal article" date="2013" name="PLoS Genet.">
        <title>The genome and development-dependent transcriptomes of Pyronema confluens: a window into fungal evolution.</title>
        <authorList>
            <person name="Traeger S."/>
            <person name="Altegoer F."/>
            <person name="Freitag M."/>
            <person name="Gabaldon T."/>
            <person name="Kempken F."/>
            <person name="Kumar A."/>
            <person name="Marcet-Houben M."/>
            <person name="Poggeler S."/>
            <person name="Stajich J.E."/>
            <person name="Nowrousian M."/>
        </authorList>
    </citation>
    <scope>NUCLEOTIDE SEQUENCE [LARGE SCALE GENOMIC DNA]</scope>
    <source>
        <strain evidence="2">CBS 100304</strain>
        <tissue evidence="1">Vegetative mycelium</tissue>
    </source>
</reference>
<organism evidence="1 2">
    <name type="scientific">Pyronema omphalodes (strain CBS 100304)</name>
    <name type="common">Pyronema confluens</name>
    <dbReference type="NCBI Taxonomy" id="1076935"/>
    <lineage>
        <taxon>Eukaryota</taxon>
        <taxon>Fungi</taxon>
        <taxon>Dikarya</taxon>
        <taxon>Ascomycota</taxon>
        <taxon>Pezizomycotina</taxon>
        <taxon>Pezizomycetes</taxon>
        <taxon>Pezizales</taxon>
        <taxon>Pyronemataceae</taxon>
        <taxon>Pyronema</taxon>
    </lineage>
</organism>
<keyword evidence="2" id="KW-1185">Reference proteome</keyword>